<evidence type="ECO:0000313" key="3">
    <source>
        <dbReference type="Proteomes" id="UP000779508"/>
    </source>
</evidence>
<keyword evidence="1" id="KW-0274">FAD</keyword>
<keyword evidence="1" id="KW-0285">Flavoprotein</keyword>
<proteinExistence type="inferred from homology"/>
<comment type="catalytic activity">
    <reaction evidence="1">
        <text>dUMP + (6R)-5,10-methylene-5,6,7,8-tetrahydrofolate + NADPH + H(+) = dTMP + (6S)-5,6,7,8-tetrahydrofolate + NADP(+)</text>
        <dbReference type="Rhea" id="RHEA:29043"/>
        <dbReference type="ChEBI" id="CHEBI:15378"/>
        <dbReference type="ChEBI" id="CHEBI:15636"/>
        <dbReference type="ChEBI" id="CHEBI:57453"/>
        <dbReference type="ChEBI" id="CHEBI:57783"/>
        <dbReference type="ChEBI" id="CHEBI:58349"/>
        <dbReference type="ChEBI" id="CHEBI:63528"/>
        <dbReference type="ChEBI" id="CHEBI:246422"/>
        <dbReference type="EC" id="2.1.1.148"/>
    </reaction>
</comment>
<feature type="binding site" evidence="1">
    <location>
        <begin position="186"/>
        <end position="188"/>
    </location>
    <ligand>
        <name>FAD</name>
        <dbReference type="ChEBI" id="CHEBI:57692"/>
        <note>ligand shared between neighboring subunits</note>
    </ligand>
</feature>
<sequence length="262" mass="29702">MKSKMKVSLITYTPEPEKLVAGAAKLCYSHSGIDELMSNLEQGNIEKFIAMLAIMGHESPFEHINFTFGIEGVSRSLTHQLVRHRIGSSYSQKSQRYVKEGSFEYVVPPHIADIPEAKEMYIKTMDDIQIAYDSLTSILFERHYKYYLNRGKSEKAAKSAAEKQAIEDARYVLPNSCETKIVVTMNARALFNFFKKRCCNRAQWEIRELAIEMLKLVLQVAPNIFKIAGPGCLTGKCPEGNMSCGESVAVKDRFRNLSIREI</sequence>
<comment type="similarity">
    <text evidence="1">Belongs to the thymidylate synthase ThyX family.</text>
</comment>
<dbReference type="NCBIfam" id="TIGR02170">
    <property type="entry name" value="thyX"/>
    <property type="match status" value="1"/>
</dbReference>
<comment type="caution">
    <text evidence="2">The sequence shown here is derived from an EMBL/GenBank/DDBJ whole genome shotgun (WGS) entry which is preliminary data.</text>
</comment>
<feature type="binding site" evidence="1">
    <location>
        <position position="92"/>
    </location>
    <ligand>
        <name>FAD</name>
        <dbReference type="ChEBI" id="CHEBI:57692"/>
        <note>ligand shared between neighboring subunits</note>
    </ligand>
</feature>
<gene>
    <name evidence="1 2" type="primary">thyX</name>
    <name evidence="2" type="ORF">KQI88_17175</name>
</gene>
<dbReference type="PANTHER" id="PTHR34934:SF1">
    <property type="entry name" value="FLAVIN-DEPENDENT THYMIDYLATE SYNTHASE"/>
    <property type="match status" value="1"/>
</dbReference>
<feature type="binding site" description="in other chain" evidence="1">
    <location>
        <position position="170"/>
    </location>
    <ligand>
        <name>dUMP</name>
        <dbReference type="ChEBI" id="CHEBI:246422"/>
        <note>ligand shared between dimeric partners</note>
    </ligand>
</feature>
<feature type="binding site" evidence="1">
    <location>
        <begin position="80"/>
        <end position="83"/>
    </location>
    <ligand>
        <name>dUMP</name>
        <dbReference type="ChEBI" id="CHEBI:246422"/>
        <note>ligand shared between dimeric partners</note>
    </ligand>
</feature>
<feature type="binding site" description="in other chain" evidence="1">
    <location>
        <begin position="92"/>
        <end position="96"/>
    </location>
    <ligand>
        <name>dUMP</name>
        <dbReference type="ChEBI" id="CHEBI:246422"/>
        <note>ligand shared between dimeric partners</note>
    </ligand>
</feature>
<comment type="cofactor">
    <cofactor evidence="1">
        <name>FAD</name>
        <dbReference type="ChEBI" id="CHEBI:57692"/>
    </cofactor>
    <text evidence="1">Binds 4 FAD per tetramer. Each FAD binding site is formed by three monomers.</text>
</comment>
<organism evidence="2 3">
    <name type="scientific">Alkaliphilus flagellatus</name>
    <dbReference type="NCBI Taxonomy" id="2841507"/>
    <lineage>
        <taxon>Bacteria</taxon>
        <taxon>Bacillati</taxon>
        <taxon>Bacillota</taxon>
        <taxon>Clostridia</taxon>
        <taxon>Peptostreptococcales</taxon>
        <taxon>Natronincolaceae</taxon>
        <taxon>Alkaliphilus</taxon>
    </lineage>
</organism>
<dbReference type="Pfam" id="PF02511">
    <property type="entry name" value="Thy1"/>
    <property type="match status" value="1"/>
</dbReference>
<accession>A0ABS6G969</accession>
<dbReference type="EC" id="2.1.1.148" evidence="1"/>
<feature type="binding site" evidence="1">
    <location>
        <position position="197"/>
    </location>
    <ligand>
        <name>dUMP</name>
        <dbReference type="ChEBI" id="CHEBI:246422"/>
        <note>ligand shared between dimeric partners</note>
    </ligand>
</feature>
<evidence type="ECO:0000256" key="1">
    <source>
        <dbReference type="HAMAP-Rule" id="MF_01408"/>
    </source>
</evidence>
<comment type="function">
    <text evidence="1">Catalyzes the reductive methylation of 2'-deoxyuridine-5'-monophosphate (dUMP) to 2'-deoxythymidine-5'-monophosphate (dTMP) while utilizing 5,10-methylenetetrahydrofolate (mTHF) as the methyl donor, and NADPH and FADH(2) as the reductant.</text>
</comment>
<comment type="subunit">
    <text evidence="1">Homotetramer.</text>
</comment>
<feature type="binding site" evidence="1">
    <location>
        <position position="59"/>
    </location>
    <ligand>
        <name>FAD</name>
        <dbReference type="ChEBI" id="CHEBI:57692"/>
        <note>ligand shared between neighboring subunits</note>
    </ligand>
</feature>
<dbReference type="CDD" id="cd20175">
    <property type="entry name" value="ThyX"/>
    <property type="match status" value="1"/>
</dbReference>
<dbReference type="Proteomes" id="UP000779508">
    <property type="component" value="Unassembled WGS sequence"/>
</dbReference>
<evidence type="ECO:0000313" key="2">
    <source>
        <dbReference type="EMBL" id="MBU5678148.1"/>
    </source>
</evidence>
<protein>
    <recommendedName>
        <fullName evidence="1">Flavin-dependent thymidylate synthase</fullName>
        <shortName evidence="1">FDTS</shortName>
        <ecNumber evidence="1">2.1.1.148</ecNumber>
    </recommendedName>
    <alternativeName>
        <fullName evidence="1">FAD-dependent thymidylate synthase</fullName>
    </alternativeName>
    <alternativeName>
        <fullName evidence="1">Thymidylate synthase ThyX</fullName>
        <shortName evidence="1">TS</shortName>
        <shortName evidence="1">TSase</shortName>
    </alternativeName>
</protein>
<feature type="binding site" evidence="1">
    <location>
        <position position="192"/>
    </location>
    <ligand>
        <name>FAD</name>
        <dbReference type="ChEBI" id="CHEBI:57692"/>
        <note>ligand shared between neighboring subunits</note>
    </ligand>
</feature>
<dbReference type="InterPro" id="IPR003669">
    <property type="entry name" value="Thymidylate_synthase_ThyX"/>
</dbReference>
<keyword evidence="1 2" id="KW-0808">Transferase</keyword>
<comment type="pathway">
    <text evidence="1">Pyrimidine metabolism; dTTP biosynthesis.</text>
</comment>
<feature type="binding site" evidence="1">
    <location>
        <begin position="83"/>
        <end position="85"/>
    </location>
    <ligand>
        <name>FAD</name>
        <dbReference type="ChEBI" id="CHEBI:57692"/>
        <note>ligand shared between neighboring subunits</note>
    </ligand>
</feature>
<keyword evidence="1 2" id="KW-0489">Methyltransferase</keyword>
<name>A0ABS6G969_9FIRM</name>
<dbReference type="GO" id="GO:0050797">
    <property type="term" value="F:thymidylate synthase (FAD) activity"/>
    <property type="evidence" value="ECO:0007669"/>
    <property type="project" value="UniProtKB-EC"/>
</dbReference>
<keyword evidence="1" id="KW-0521">NADP</keyword>
<reference evidence="2 3" key="1">
    <citation type="submission" date="2021-06" db="EMBL/GenBank/DDBJ databases">
        <authorList>
            <person name="Sun Q."/>
            <person name="Li D."/>
        </authorList>
    </citation>
    <scope>NUCLEOTIDE SEQUENCE [LARGE SCALE GENOMIC DNA]</scope>
    <source>
        <strain evidence="2 3">MSJ-5</strain>
    </source>
</reference>
<dbReference type="EMBL" id="JAHLQK010000008">
    <property type="protein sequence ID" value="MBU5678148.1"/>
    <property type="molecule type" value="Genomic_DNA"/>
</dbReference>
<dbReference type="PROSITE" id="PS51331">
    <property type="entry name" value="THYX"/>
    <property type="match status" value="1"/>
</dbReference>
<keyword evidence="3" id="KW-1185">Reference proteome</keyword>
<keyword evidence="1" id="KW-0545">Nucleotide biosynthesis</keyword>
<dbReference type="PANTHER" id="PTHR34934">
    <property type="entry name" value="FLAVIN-DEPENDENT THYMIDYLATE SYNTHASE"/>
    <property type="match status" value="1"/>
</dbReference>
<feature type="active site" description="Involved in ionization of N3 of dUMP, leading to its activation" evidence="1">
    <location>
        <position position="197"/>
    </location>
</feature>
<dbReference type="HAMAP" id="MF_01408">
    <property type="entry name" value="ThyX"/>
    <property type="match status" value="1"/>
</dbReference>
<dbReference type="GO" id="GO:0032259">
    <property type="term" value="P:methylation"/>
    <property type="evidence" value="ECO:0007669"/>
    <property type="project" value="UniProtKB-KW"/>
</dbReference>